<dbReference type="GO" id="GO:0045892">
    <property type="term" value="P:negative regulation of DNA-templated transcription"/>
    <property type="evidence" value="ECO:0007669"/>
    <property type="project" value="TreeGrafter"/>
</dbReference>
<dbReference type="GO" id="GO:0003677">
    <property type="term" value="F:DNA binding"/>
    <property type="evidence" value="ECO:0007669"/>
    <property type="project" value="UniProtKB-KW"/>
</dbReference>
<dbReference type="Pfam" id="PF00392">
    <property type="entry name" value="GntR"/>
    <property type="match status" value="1"/>
</dbReference>
<comment type="caution">
    <text evidence="5">The sequence shown here is derived from an EMBL/GenBank/DDBJ whole genome shotgun (WGS) entry which is preliminary data.</text>
</comment>
<dbReference type="SUPFAM" id="SSF46785">
    <property type="entry name" value="Winged helix' DNA-binding domain"/>
    <property type="match status" value="1"/>
</dbReference>
<dbReference type="RefSeq" id="WP_038062008.1">
    <property type="nucleotide sequence ID" value="NZ_FOVB01000001.1"/>
</dbReference>
<organism evidence="5 6">
    <name type="scientific">Thioclava dalianensis</name>
    <dbReference type="NCBI Taxonomy" id="1185766"/>
    <lineage>
        <taxon>Bacteria</taxon>
        <taxon>Pseudomonadati</taxon>
        <taxon>Pseudomonadota</taxon>
        <taxon>Alphaproteobacteria</taxon>
        <taxon>Rhodobacterales</taxon>
        <taxon>Paracoccaceae</taxon>
        <taxon>Thioclava</taxon>
    </lineage>
</organism>
<dbReference type="PANTHER" id="PTHR44846:SF1">
    <property type="entry name" value="MANNOSYL-D-GLYCERATE TRANSPORT_METABOLISM SYSTEM REPRESSOR MNGR-RELATED"/>
    <property type="match status" value="1"/>
</dbReference>
<feature type="domain" description="HTH gntR-type" evidence="4">
    <location>
        <begin position="12"/>
        <end position="80"/>
    </location>
</feature>
<keyword evidence="1" id="KW-0805">Transcription regulation</keyword>
<dbReference type="Proteomes" id="UP000027725">
    <property type="component" value="Unassembled WGS sequence"/>
</dbReference>
<dbReference type="OrthoDB" id="9794015at2"/>
<dbReference type="InterPro" id="IPR050679">
    <property type="entry name" value="Bact_HTH_transcr_reg"/>
</dbReference>
<dbReference type="STRING" id="1185766.SAMN05216224_101293"/>
<dbReference type="AlphaFoldDB" id="A0A074U9M1"/>
<dbReference type="InterPro" id="IPR011663">
    <property type="entry name" value="UTRA"/>
</dbReference>
<evidence type="ECO:0000259" key="4">
    <source>
        <dbReference type="PROSITE" id="PS50949"/>
    </source>
</evidence>
<dbReference type="SMART" id="SM00345">
    <property type="entry name" value="HTH_GNTR"/>
    <property type="match status" value="1"/>
</dbReference>
<keyword evidence="6" id="KW-1185">Reference proteome</keyword>
<evidence type="ECO:0000256" key="2">
    <source>
        <dbReference type="ARBA" id="ARBA00023125"/>
    </source>
</evidence>
<gene>
    <name evidence="5" type="ORF">DL1_07235</name>
</gene>
<dbReference type="SMART" id="SM00866">
    <property type="entry name" value="UTRA"/>
    <property type="match status" value="1"/>
</dbReference>
<dbReference type="InterPro" id="IPR036390">
    <property type="entry name" value="WH_DNA-bd_sf"/>
</dbReference>
<dbReference type="PANTHER" id="PTHR44846">
    <property type="entry name" value="MANNOSYL-D-GLYCERATE TRANSPORT/METABOLISM SYSTEM REPRESSOR MNGR-RELATED"/>
    <property type="match status" value="1"/>
</dbReference>
<evidence type="ECO:0000256" key="3">
    <source>
        <dbReference type="ARBA" id="ARBA00023163"/>
    </source>
</evidence>
<dbReference type="PROSITE" id="PS50949">
    <property type="entry name" value="HTH_GNTR"/>
    <property type="match status" value="1"/>
</dbReference>
<keyword evidence="3" id="KW-0804">Transcription</keyword>
<dbReference type="eggNOG" id="COG2188">
    <property type="taxonomic scope" value="Bacteria"/>
</dbReference>
<dbReference type="InterPro" id="IPR000524">
    <property type="entry name" value="Tscrpt_reg_HTH_GntR"/>
</dbReference>
<dbReference type="SUPFAM" id="SSF64288">
    <property type="entry name" value="Chorismate lyase-like"/>
    <property type="match status" value="1"/>
</dbReference>
<evidence type="ECO:0000256" key="1">
    <source>
        <dbReference type="ARBA" id="ARBA00023015"/>
    </source>
</evidence>
<dbReference type="Pfam" id="PF07702">
    <property type="entry name" value="UTRA"/>
    <property type="match status" value="1"/>
</dbReference>
<reference evidence="5 6" key="1">
    <citation type="submission" date="2014-03" db="EMBL/GenBank/DDBJ databases">
        <title>The draft genome sequence of Thioclava dalianensis DLFJ1-1.</title>
        <authorList>
            <person name="Lai Q."/>
            <person name="Shao Z."/>
        </authorList>
    </citation>
    <scope>NUCLEOTIDE SEQUENCE [LARGE SCALE GENOMIC DNA]</scope>
    <source>
        <strain evidence="5 6">DLFJ1-1</strain>
    </source>
</reference>
<evidence type="ECO:0000313" key="5">
    <source>
        <dbReference type="EMBL" id="KEP71377.1"/>
    </source>
</evidence>
<dbReference type="InterPro" id="IPR036388">
    <property type="entry name" value="WH-like_DNA-bd_sf"/>
</dbReference>
<dbReference type="CDD" id="cd07377">
    <property type="entry name" value="WHTH_GntR"/>
    <property type="match status" value="1"/>
</dbReference>
<evidence type="ECO:0000313" key="6">
    <source>
        <dbReference type="Proteomes" id="UP000027725"/>
    </source>
</evidence>
<dbReference type="Gene3D" id="3.40.1410.10">
    <property type="entry name" value="Chorismate lyase-like"/>
    <property type="match status" value="1"/>
</dbReference>
<dbReference type="InterPro" id="IPR028978">
    <property type="entry name" value="Chorismate_lyase_/UTRA_dom_sf"/>
</dbReference>
<dbReference type="GO" id="GO:0003700">
    <property type="term" value="F:DNA-binding transcription factor activity"/>
    <property type="evidence" value="ECO:0007669"/>
    <property type="project" value="InterPro"/>
</dbReference>
<name>A0A074U9M1_9RHOB</name>
<dbReference type="EMBL" id="JHEH01000002">
    <property type="protein sequence ID" value="KEP71377.1"/>
    <property type="molecule type" value="Genomic_DNA"/>
</dbReference>
<dbReference type="Gene3D" id="1.10.10.10">
    <property type="entry name" value="Winged helix-like DNA-binding domain superfamily/Winged helix DNA-binding domain"/>
    <property type="match status" value="1"/>
</dbReference>
<accession>A0A074U9M1</accession>
<sequence>MQGNQGATRTGLPIYQQISEMLIRDIAAGRLSDGERLPPERAMAAQLGIAVGTLRRALADLETKRLLERVQGSGNYIRTSELREHFYAMFRLELLAGGGFPHAQILSVDLCDKPDDLPRFGISRRASRIRRLRRLDDTPVAAEEIWLDGSMGKVHAEGLEDSLYEYYKRQLNFWIVSAEDRVSFAPVPDWAPPELACKPGEIAGYIERFSWADRAAPVEFSRTWFDTSQAHYVQRMR</sequence>
<protein>
    <submittedName>
        <fullName evidence="5">GntR family transcriptional regulator</fullName>
    </submittedName>
</protein>
<keyword evidence="2" id="KW-0238">DNA-binding</keyword>
<proteinExistence type="predicted"/>